<comment type="caution">
    <text evidence="2">The sequence shown here is derived from an EMBL/GenBank/DDBJ whole genome shotgun (WGS) entry which is preliminary data.</text>
</comment>
<dbReference type="Pfam" id="PF16242">
    <property type="entry name" value="Pyrid_ox_like"/>
    <property type="match status" value="1"/>
</dbReference>
<protein>
    <submittedName>
        <fullName evidence="2">General stress protein 26</fullName>
    </submittedName>
</protein>
<dbReference type="RefSeq" id="WP_260698416.1">
    <property type="nucleotide sequence ID" value="NZ_JACHEB010000010.1"/>
</dbReference>
<organism evidence="2 3">
    <name type="scientific">Tunturiibacter gelidiferens</name>
    <dbReference type="NCBI Taxonomy" id="3069689"/>
    <lineage>
        <taxon>Bacteria</taxon>
        <taxon>Pseudomonadati</taxon>
        <taxon>Acidobacteriota</taxon>
        <taxon>Terriglobia</taxon>
        <taxon>Terriglobales</taxon>
        <taxon>Acidobacteriaceae</taxon>
        <taxon>Tunturiibacter</taxon>
    </lineage>
</organism>
<keyword evidence="3" id="KW-1185">Reference proteome</keyword>
<dbReference type="EMBL" id="JACHEB010000010">
    <property type="protein sequence ID" value="MBB5330498.1"/>
    <property type="molecule type" value="Genomic_DNA"/>
</dbReference>
<dbReference type="Proteomes" id="UP000535182">
    <property type="component" value="Unassembled WGS sequence"/>
</dbReference>
<dbReference type="PANTHER" id="PTHR34818">
    <property type="entry name" value="PROTEIN BLI-3"/>
    <property type="match status" value="1"/>
</dbReference>
<reference evidence="2 3" key="1">
    <citation type="submission" date="2020-08" db="EMBL/GenBank/DDBJ databases">
        <title>Genomic Encyclopedia of Type Strains, Phase IV (KMG-V): Genome sequencing to study the core and pangenomes of soil and plant-associated prokaryotes.</title>
        <authorList>
            <person name="Whitman W."/>
        </authorList>
    </citation>
    <scope>NUCLEOTIDE SEQUENCE [LARGE SCALE GENOMIC DNA]</scope>
    <source>
        <strain evidence="2 3">X5P2</strain>
    </source>
</reference>
<gene>
    <name evidence="2" type="ORF">HDF14_004133</name>
</gene>
<dbReference type="InterPro" id="IPR052917">
    <property type="entry name" value="Stress-Dev_Protein"/>
</dbReference>
<dbReference type="SUPFAM" id="SSF50475">
    <property type="entry name" value="FMN-binding split barrel"/>
    <property type="match status" value="1"/>
</dbReference>
<dbReference type="InterPro" id="IPR038725">
    <property type="entry name" value="YdaG_split_barrel_FMN-bd"/>
</dbReference>
<evidence type="ECO:0000259" key="1">
    <source>
        <dbReference type="Pfam" id="PF16242"/>
    </source>
</evidence>
<evidence type="ECO:0000313" key="3">
    <source>
        <dbReference type="Proteomes" id="UP000535182"/>
    </source>
</evidence>
<dbReference type="PANTHER" id="PTHR34818:SF1">
    <property type="entry name" value="PROTEIN BLI-3"/>
    <property type="match status" value="1"/>
</dbReference>
<dbReference type="Gene3D" id="2.30.110.10">
    <property type="entry name" value="Electron Transport, Fmn-binding Protein, Chain A"/>
    <property type="match status" value="1"/>
</dbReference>
<evidence type="ECO:0000313" key="2">
    <source>
        <dbReference type="EMBL" id="MBB5330498.1"/>
    </source>
</evidence>
<dbReference type="InterPro" id="IPR012349">
    <property type="entry name" value="Split_barrel_FMN-bd"/>
</dbReference>
<proteinExistence type="predicted"/>
<accession>A0A9X0QHE7</accession>
<dbReference type="AlphaFoldDB" id="A0A9X0QHE7"/>
<sequence>MKDLAKKVADIDFTMLSTRADDGEIGARPMSNNGDVEYDGDSWFFTWETSRMVADIQRDPRVGLSLQGKAGILGKPPLFISIEAIAELVRDMALFEKHWNADLERWFEQGIETPGIVLIKAHAQRIKYWDGEDEGEVKG</sequence>
<feature type="domain" description="General stress protein FMN-binding split barrel" evidence="1">
    <location>
        <begin position="2"/>
        <end position="132"/>
    </location>
</feature>
<name>A0A9X0QHE7_9BACT</name>